<dbReference type="PIRSF" id="PIRSF010372">
    <property type="entry name" value="PaiB"/>
    <property type="match status" value="1"/>
</dbReference>
<dbReference type="PANTHER" id="PTHR35802:SF1">
    <property type="entry name" value="PROTEASE SYNTHASE AND SPORULATION PROTEIN PAI 2"/>
    <property type="match status" value="1"/>
</dbReference>
<dbReference type="SUPFAM" id="SSF50475">
    <property type="entry name" value="FMN-binding split barrel"/>
    <property type="match status" value="1"/>
</dbReference>
<protein>
    <submittedName>
        <fullName evidence="1">FMN-binding negative transcriptional regulator</fullName>
    </submittedName>
</protein>
<dbReference type="Gene3D" id="2.30.110.10">
    <property type="entry name" value="Electron Transport, Fmn-binding Protein, Chain A"/>
    <property type="match status" value="1"/>
</dbReference>
<dbReference type="PANTHER" id="PTHR35802">
    <property type="entry name" value="PROTEASE SYNTHASE AND SPORULATION PROTEIN PAI 2"/>
    <property type="match status" value="1"/>
</dbReference>
<dbReference type="InterPro" id="IPR012349">
    <property type="entry name" value="Split_barrel_FMN-bd"/>
</dbReference>
<keyword evidence="2" id="KW-1185">Reference proteome</keyword>
<gene>
    <name evidence="1" type="ORF">EAY46_19455</name>
</gene>
<name>A0ABR9Z9U4_VIBAN</name>
<reference evidence="1 2" key="1">
    <citation type="journal article" date="2021" name="PeerJ">
        <title>Analysis of 44 Vibrio anguillarum genomes reveals high genetic diversity.</title>
        <authorList>
            <person name="Hansen M.J."/>
            <person name="Dalsgaard I."/>
        </authorList>
    </citation>
    <scope>NUCLEOTIDE SEQUENCE [LARGE SCALE GENOMIC DNA]</scope>
    <source>
        <strain evidence="1 2">040915-1/1B</strain>
    </source>
</reference>
<dbReference type="Pfam" id="PF04299">
    <property type="entry name" value="FMN_bind_2"/>
    <property type="match status" value="1"/>
</dbReference>
<accession>A0ABR9Z9U4</accession>
<sequence>MRCQPLNRALAFKEKNLHIPGKFKQDNIDVLVNLMREYPFATVITSSNSAIEANHLPLSLIELDGKFRLKGHIAKVNSVWQTANPASEVLVIFNGPNSYVSPSYYPTKKENGKAVPTWNYIVVHVKGKVRFIHEPQWILEVLEQLTSEHEQGQSVPWSMSDAPEGYIHKMLPAVVGVEIEVESLSGQWKLSQNHPEINQQGVVEGLSSKDDTNSQVIASLMSANL</sequence>
<dbReference type="InterPro" id="IPR007396">
    <property type="entry name" value="TR_PAI2-type"/>
</dbReference>
<evidence type="ECO:0000313" key="2">
    <source>
        <dbReference type="Proteomes" id="UP000726136"/>
    </source>
</evidence>
<dbReference type="EMBL" id="RDPI01000070">
    <property type="protein sequence ID" value="MBF4375228.1"/>
    <property type="molecule type" value="Genomic_DNA"/>
</dbReference>
<proteinExistence type="predicted"/>
<evidence type="ECO:0000313" key="1">
    <source>
        <dbReference type="EMBL" id="MBF4375228.1"/>
    </source>
</evidence>
<dbReference type="Proteomes" id="UP000726136">
    <property type="component" value="Unassembled WGS sequence"/>
</dbReference>
<organism evidence="1 2">
    <name type="scientific">Vibrio anguillarum</name>
    <name type="common">Listonella anguillarum</name>
    <dbReference type="NCBI Taxonomy" id="55601"/>
    <lineage>
        <taxon>Bacteria</taxon>
        <taxon>Pseudomonadati</taxon>
        <taxon>Pseudomonadota</taxon>
        <taxon>Gammaproteobacteria</taxon>
        <taxon>Vibrionales</taxon>
        <taxon>Vibrionaceae</taxon>
        <taxon>Vibrio</taxon>
    </lineage>
</organism>
<comment type="caution">
    <text evidence="1">The sequence shown here is derived from an EMBL/GenBank/DDBJ whole genome shotgun (WGS) entry which is preliminary data.</text>
</comment>